<dbReference type="RefSeq" id="XP_067918290.1">
    <property type="nucleotide sequence ID" value="XM_068069734.1"/>
</dbReference>
<dbReference type="EMBL" id="MIGC01005812">
    <property type="protein sequence ID" value="PHJ16563.1"/>
    <property type="molecule type" value="Genomic_DNA"/>
</dbReference>
<feature type="non-terminal residue" evidence="1">
    <location>
        <position position="80"/>
    </location>
</feature>
<accession>A0A2C6KJJ2</accession>
<gene>
    <name evidence="1" type="ORF">CSUI_009621</name>
</gene>
<keyword evidence="2" id="KW-1185">Reference proteome</keyword>
<sequence length="80" mass="8767">PLCCSSTWVSSCCSCTFRFNFWLPVTSRPSFRTFLRPSDPQGLPTPSLPSFTPPGMVGSPTMICFLQALSPTPVEGFLTF</sequence>
<dbReference type="Proteomes" id="UP000221165">
    <property type="component" value="Unassembled WGS sequence"/>
</dbReference>
<dbReference type="GeneID" id="94432945"/>
<evidence type="ECO:0000313" key="2">
    <source>
        <dbReference type="Proteomes" id="UP000221165"/>
    </source>
</evidence>
<evidence type="ECO:0000313" key="1">
    <source>
        <dbReference type="EMBL" id="PHJ16563.1"/>
    </source>
</evidence>
<feature type="non-terminal residue" evidence="1">
    <location>
        <position position="1"/>
    </location>
</feature>
<dbReference type="AlphaFoldDB" id="A0A2C6KJJ2"/>
<reference evidence="1 2" key="1">
    <citation type="journal article" date="2017" name="Int. J. Parasitol.">
        <title>The genome of the protozoan parasite Cystoisospora suis and a reverse vaccinology approach to identify vaccine candidates.</title>
        <authorList>
            <person name="Palmieri N."/>
            <person name="Shrestha A."/>
            <person name="Ruttkowski B."/>
            <person name="Beck T."/>
            <person name="Vogl C."/>
            <person name="Tomley F."/>
            <person name="Blake D.P."/>
            <person name="Joachim A."/>
        </authorList>
    </citation>
    <scope>NUCLEOTIDE SEQUENCE [LARGE SCALE GENOMIC DNA]</scope>
    <source>
        <strain evidence="1 2">Wien I</strain>
    </source>
</reference>
<dbReference type="VEuPathDB" id="ToxoDB:CSUI_009621"/>
<name>A0A2C6KJJ2_9APIC</name>
<comment type="caution">
    <text evidence="1">The sequence shown here is derived from an EMBL/GenBank/DDBJ whole genome shotgun (WGS) entry which is preliminary data.</text>
</comment>
<protein>
    <submittedName>
        <fullName evidence="1">Uncharacterized protein</fullName>
    </submittedName>
</protein>
<proteinExistence type="predicted"/>
<organism evidence="1 2">
    <name type="scientific">Cystoisospora suis</name>
    <dbReference type="NCBI Taxonomy" id="483139"/>
    <lineage>
        <taxon>Eukaryota</taxon>
        <taxon>Sar</taxon>
        <taxon>Alveolata</taxon>
        <taxon>Apicomplexa</taxon>
        <taxon>Conoidasida</taxon>
        <taxon>Coccidia</taxon>
        <taxon>Eucoccidiorida</taxon>
        <taxon>Eimeriorina</taxon>
        <taxon>Sarcocystidae</taxon>
        <taxon>Cystoisospora</taxon>
    </lineage>
</organism>